<sequence>METKFFESMIAAFMNAPQVDGRNVRVPVDLSVASKMARARVHAKQNNGSYWAIVPQLPVTASRS</sequence>
<dbReference type="EMBL" id="QKXF01000278">
    <property type="protein sequence ID" value="RQM13191.1"/>
    <property type="molecule type" value="Genomic_DNA"/>
</dbReference>
<evidence type="ECO:0000313" key="1">
    <source>
        <dbReference type="EMBL" id="RMX62713.1"/>
    </source>
</evidence>
<comment type="caution">
    <text evidence="1">The sequence shown here is derived from an EMBL/GenBank/DDBJ whole genome shotgun (WGS) entry which is preliminary data.</text>
</comment>
<organism evidence="1 3">
    <name type="scientific">Peronospora effusa</name>
    <dbReference type="NCBI Taxonomy" id="542832"/>
    <lineage>
        <taxon>Eukaryota</taxon>
        <taxon>Sar</taxon>
        <taxon>Stramenopiles</taxon>
        <taxon>Oomycota</taxon>
        <taxon>Peronosporomycetes</taxon>
        <taxon>Peronosporales</taxon>
        <taxon>Peronosporaceae</taxon>
        <taxon>Peronospora</taxon>
    </lineage>
</organism>
<evidence type="ECO:0000313" key="2">
    <source>
        <dbReference type="EMBL" id="RQM13191.1"/>
    </source>
</evidence>
<dbReference type="Proteomes" id="UP000282087">
    <property type="component" value="Unassembled WGS sequence"/>
</dbReference>
<reference evidence="3 4" key="1">
    <citation type="submission" date="2018-06" db="EMBL/GenBank/DDBJ databases">
        <title>Comparative genomics of downy mildews reveals potential adaptations to biotrophy.</title>
        <authorList>
            <person name="Fletcher K."/>
            <person name="Klosterman S.J."/>
            <person name="Derevnina L."/>
            <person name="Martin F."/>
            <person name="Koike S."/>
            <person name="Reyes Chin-Wo S."/>
            <person name="Mou B."/>
            <person name="Michelmore R."/>
        </authorList>
    </citation>
    <scope>NUCLEOTIDE SEQUENCE [LARGE SCALE GENOMIC DNA]</scope>
    <source>
        <strain evidence="2 4">R13</strain>
        <strain evidence="1 3">R14</strain>
    </source>
</reference>
<evidence type="ECO:0000313" key="3">
    <source>
        <dbReference type="Proteomes" id="UP000282087"/>
    </source>
</evidence>
<dbReference type="VEuPathDB" id="FungiDB:DD237_005610"/>
<dbReference type="AlphaFoldDB" id="A0A3M6V9H8"/>
<accession>A0A3M6V9H8</accession>
<proteinExistence type="predicted"/>
<protein>
    <submittedName>
        <fullName evidence="1">Uncharacterized protein</fullName>
    </submittedName>
</protein>
<dbReference type="EMBL" id="QLLG01000523">
    <property type="protein sequence ID" value="RMX62713.1"/>
    <property type="molecule type" value="Genomic_DNA"/>
</dbReference>
<keyword evidence="3" id="KW-1185">Reference proteome</keyword>
<gene>
    <name evidence="2" type="ORF">DD237_005610</name>
    <name evidence="1" type="ORF">DD238_007009</name>
</gene>
<evidence type="ECO:0000313" key="4">
    <source>
        <dbReference type="Proteomes" id="UP000286097"/>
    </source>
</evidence>
<name>A0A3M6V9H8_9STRA</name>
<dbReference type="Proteomes" id="UP000286097">
    <property type="component" value="Unassembled WGS sequence"/>
</dbReference>